<gene>
    <name evidence="8" type="primary">arcC1_3</name>
    <name evidence="7" type="ORF">C7387_3305</name>
    <name evidence="8" type="ORF">NCTC11967_02397</name>
</gene>
<dbReference type="PIRSF" id="PIRSF000723">
    <property type="entry name" value="Carbamate_kin"/>
    <property type="match status" value="1"/>
</dbReference>
<dbReference type="RefSeq" id="WP_038252521.1">
    <property type="nucleotide sequence ID" value="NZ_CABKQJ010000004.1"/>
</dbReference>
<dbReference type="Pfam" id="PF00696">
    <property type="entry name" value="AA_kinase"/>
    <property type="match status" value="1"/>
</dbReference>
<protein>
    <recommendedName>
        <fullName evidence="4 5">Carbamate kinase</fullName>
    </recommendedName>
</protein>
<dbReference type="AlphaFoldDB" id="A0AB38FXG1"/>
<dbReference type="Gene3D" id="3.40.1160.10">
    <property type="entry name" value="Acetylglutamate kinase-like"/>
    <property type="match status" value="1"/>
</dbReference>
<evidence type="ECO:0000256" key="5">
    <source>
        <dbReference type="PIRNR" id="PIRNR000723"/>
    </source>
</evidence>
<keyword evidence="3 5" id="KW-0418">Kinase</keyword>
<feature type="domain" description="Aspartate/glutamate/uridylate kinase" evidence="6">
    <location>
        <begin position="5"/>
        <end position="276"/>
    </location>
</feature>
<keyword evidence="2 5" id="KW-0808">Transferase</keyword>
<dbReference type="NCBIfam" id="NF009008">
    <property type="entry name" value="PRK12354.1"/>
    <property type="match status" value="1"/>
</dbReference>
<dbReference type="PRINTS" id="PR01469">
    <property type="entry name" value="CARBMTKINASE"/>
</dbReference>
<dbReference type="GO" id="GO:0005829">
    <property type="term" value="C:cytosol"/>
    <property type="evidence" value="ECO:0007669"/>
    <property type="project" value="TreeGrafter"/>
</dbReference>
<name>A0AB38FXG1_9ENTR</name>
<evidence type="ECO:0000313" key="7">
    <source>
        <dbReference type="EMBL" id="RKR53829.1"/>
    </source>
</evidence>
<organism evidence="8 9">
    <name type="scientific">Yokenella regensburgei</name>
    <dbReference type="NCBI Taxonomy" id="158877"/>
    <lineage>
        <taxon>Bacteria</taxon>
        <taxon>Pseudomonadati</taxon>
        <taxon>Pseudomonadota</taxon>
        <taxon>Gammaproteobacteria</taxon>
        <taxon>Enterobacterales</taxon>
        <taxon>Enterobacteriaceae</taxon>
        <taxon>Yokenella</taxon>
    </lineage>
</organism>
<evidence type="ECO:0000313" key="8">
    <source>
        <dbReference type="EMBL" id="SQA63360.1"/>
    </source>
</evidence>
<evidence type="ECO:0000256" key="1">
    <source>
        <dbReference type="ARBA" id="ARBA00011066"/>
    </source>
</evidence>
<dbReference type="Proteomes" id="UP000251313">
    <property type="component" value="Unassembled WGS sequence"/>
</dbReference>
<evidence type="ECO:0000256" key="2">
    <source>
        <dbReference type="ARBA" id="ARBA00022679"/>
    </source>
</evidence>
<dbReference type="PANTHER" id="PTHR30409:SF1">
    <property type="entry name" value="CARBAMATE KINASE-RELATED"/>
    <property type="match status" value="1"/>
</dbReference>
<dbReference type="EMBL" id="RBIZ01000005">
    <property type="protein sequence ID" value="RKR53829.1"/>
    <property type="molecule type" value="Genomic_DNA"/>
</dbReference>
<dbReference type="NCBIfam" id="TIGR00746">
    <property type="entry name" value="arcC"/>
    <property type="match status" value="1"/>
</dbReference>
<dbReference type="SUPFAM" id="SSF53633">
    <property type="entry name" value="Carbamate kinase-like"/>
    <property type="match status" value="1"/>
</dbReference>
<proteinExistence type="inferred from homology"/>
<dbReference type="Proteomes" id="UP000267341">
    <property type="component" value="Unassembled WGS sequence"/>
</dbReference>
<evidence type="ECO:0000256" key="3">
    <source>
        <dbReference type="ARBA" id="ARBA00022777"/>
    </source>
</evidence>
<dbReference type="FunFam" id="3.40.1160.10:FF:000007">
    <property type="entry name" value="Carbamate kinase"/>
    <property type="match status" value="1"/>
</dbReference>
<reference evidence="8 9" key="1">
    <citation type="submission" date="2018-06" db="EMBL/GenBank/DDBJ databases">
        <authorList>
            <consortium name="Pathogen Informatics"/>
            <person name="Doyle S."/>
        </authorList>
    </citation>
    <scope>NUCLEOTIDE SEQUENCE [LARGE SCALE GENOMIC DNA]</scope>
    <source>
        <strain evidence="8 9">NCTC11967</strain>
    </source>
</reference>
<keyword evidence="10" id="KW-1185">Reference proteome</keyword>
<dbReference type="GO" id="GO:0019546">
    <property type="term" value="P:L-arginine deiminase pathway"/>
    <property type="evidence" value="ECO:0007669"/>
    <property type="project" value="TreeGrafter"/>
</dbReference>
<evidence type="ECO:0000256" key="4">
    <source>
        <dbReference type="NCBIfam" id="TIGR00746"/>
    </source>
</evidence>
<dbReference type="GO" id="GO:0008804">
    <property type="term" value="F:carbamate kinase activity"/>
    <property type="evidence" value="ECO:0007669"/>
    <property type="project" value="UniProtKB-UniRule"/>
</dbReference>
<dbReference type="InterPro" id="IPR036393">
    <property type="entry name" value="AceGlu_kinase-like_sf"/>
</dbReference>
<dbReference type="NCBIfam" id="NF006926">
    <property type="entry name" value="PRK09411.1"/>
    <property type="match status" value="1"/>
</dbReference>
<reference evidence="7 10" key="2">
    <citation type="submission" date="2018-10" db="EMBL/GenBank/DDBJ databases">
        <title>Genomic Encyclopedia of Type Strains, Phase IV (KMG-IV): sequencing the most valuable type-strain genomes for metagenomic binning, comparative biology and taxonomic classification.</title>
        <authorList>
            <person name="Goeker M."/>
        </authorList>
    </citation>
    <scope>NUCLEOTIDE SEQUENCE [LARGE SCALE GENOMIC DNA]</scope>
    <source>
        <strain evidence="7 10">DSM 5079</strain>
    </source>
</reference>
<comment type="similarity">
    <text evidence="1 5">Belongs to the carbamate kinase family.</text>
</comment>
<dbReference type="InterPro" id="IPR001048">
    <property type="entry name" value="Asp/Glu/Uridylate_kinase"/>
</dbReference>
<evidence type="ECO:0000313" key="9">
    <source>
        <dbReference type="Proteomes" id="UP000251313"/>
    </source>
</evidence>
<dbReference type="EMBL" id="UAVL01000011">
    <property type="protein sequence ID" value="SQA63360.1"/>
    <property type="molecule type" value="Genomic_DNA"/>
</dbReference>
<sequence length="311" mass="33422">MTKPTLVVALGGNALLKRGEPLEADIQRRNIELAAKTIAGLTQQWRVVLVHGNGPQVGLLALQNSAYSKVAPYPLDILGAESQGMIGYMLQQALKNQLPQREVSVLLTQVEVDPADPAFRNPTKYIGPVYDQAQARELEAEKGWVFKADGPYFRRVVPSPQPQQIVERDAISALIARDHLVICNGGGGVPVVEQADGYHGIEAVIDKDLSAALLARQIRADALLILTDADAVYLDWGKPTQRPLAQVTPEQLNELTFDAGSMGPKVAACSHFVERCHGIAGIGALADGPEILAGEKGTLIRPENSPAHPAY</sequence>
<evidence type="ECO:0000259" key="6">
    <source>
        <dbReference type="Pfam" id="PF00696"/>
    </source>
</evidence>
<evidence type="ECO:0000313" key="10">
    <source>
        <dbReference type="Proteomes" id="UP000267341"/>
    </source>
</evidence>
<comment type="caution">
    <text evidence="8">The sequence shown here is derived from an EMBL/GenBank/DDBJ whole genome shotgun (WGS) entry which is preliminary data.</text>
</comment>
<dbReference type="GeneID" id="66905290"/>
<dbReference type="InterPro" id="IPR003964">
    <property type="entry name" value="Carb_kinase"/>
</dbReference>
<dbReference type="PANTHER" id="PTHR30409">
    <property type="entry name" value="CARBAMATE KINASE"/>
    <property type="match status" value="1"/>
</dbReference>
<dbReference type="CDD" id="cd04235">
    <property type="entry name" value="AAK_CK"/>
    <property type="match status" value="1"/>
</dbReference>
<accession>A0AB38FXG1</accession>